<evidence type="ECO:0000256" key="1">
    <source>
        <dbReference type="ARBA" id="ARBA00001946"/>
    </source>
</evidence>
<feature type="active site" evidence="10 11">
    <location>
        <position position="186"/>
    </location>
</feature>
<dbReference type="Gene3D" id="1.20.1440.90">
    <property type="entry name" value="Phosphoenolpyruvate/pyruvate domain"/>
    <property type="match status" value="1"/>
</dbReference>
<sequence>MQKLKALHNDNIGPGTGTELADYGKSAFELDNVSASQILSDRLGDAHGDDKDLRSSIRLLGSILTKVLAAQAKPEVANAVAQLQRKFASLIREGSANRRRQFMEILEDLDAEEIGEVVRVFNGYFSLINIAEESHNLNLRRQNQTGRYWPGSFHDTLIKLRDSGVNADKLQILLDEMLYLPVMTAHPTEAKRRTVKSALRNVFLSQEALDDPRLRSQQRSEALDKLQAQIQLLLKTDEVRARKLGVADEIDAGLFYFSLSLFQATTLVYRNLQRSLSDVFGADVASQIRIPSFLRFGSWIGGDRDGNPNVKPETTELALRMQAQTIMQEYLARLDQLRGQLSHSYGLCELAPEFIDSLHADRTMLGAAVADLEKPYLQEPYRHKLILMKYRMQCTLHRVQQQLQGEPEQANRHAYASVAEFLLDLRLIDASLRGHGDANIAELELADLIRLADVFDFHLMQLDVRQESTRHSEAVAEILTAALNIDYLALDEAQRIALLAEAIAAPGGLMFDAAALTPANRETLELFTVMAKMRREIGPNCFGKYVISMTHAASHVLEVLLLAAQAGLVGKIGGHWHCHIGVSPLFETIDDLNRISEVLTQLFDTDCYRELLRVSDDRQEIMLGYSDSCKDGGILASAWGLSRAQREIIAISERYGLKCRLFHGRGGTVGRGGGPTHEAILAQPPDTVRGQIKFTEQGEVLFYRYNNMETAVYELTMGVTGLLKASVSLVQAIPADRAEDLTVMDELARIGEQSYRDLTERTPGFLDYFYEATPVGEIGGLNIGSRPSHRKKLDRSKNSVRAIAWVFAWAQSRQTFPAWYGIGFSLASWCAGKPERLETLRRMYNDWPFFRNLLSNAQMALSKSDMNIAREYAQLCADPETGKRVYNLIAGEHQRCVEWILEITNADRLLAENPALAASLQRRDAYLGPLNYLQVFLIRRLREINTENAAESPWMKPLLRSINAIAAGMRNTG</sequence>
<dbReference type="Pfam" id="PF00311">
    <property type="entry name" value="PEPcase"/>
    <property type="match status" value="1"/>
</dbReference>
<protein>
    <recommendedName>
        <fullName evidence="5 10">Phosphoenolpyruvate carboxylase</fullName>
        <shortName evidence="10">PEPC</shortName>
        <shortName evidence="10">PEPCase</shortName>
        <ecNumber evidence="4 10">4.1.1.31</ecNumber>
    </recommendedName>
</protein>
<dbReference type="SUPFAM" id="SSF51621">
    <property type="entry name" value="Phosphoenolpyruvate/pyruvate domain"/>
    <property type="match status" value="1"/>
</dbReference>
<dbReference type="Proteomes" id="UP001524570">
    <property type="component" value="Unassembled WGS sequence"/>
</dbReference>
<dbReference type="HAMAP" id="MF_00595">
    <property type="entry name" value="PEPcase_type1"/>
    <property type="match status" value="1"/>
</dbReference>
<dbReference type="PANTHER" id="PTHR30523:SF46">
    <property type="entry name" value="PHOSPHOENOLPYRUVATE CARBOXYLASE"/>
    <property type="match status" value="1"/>
</dbReference>
<dbReference type="PANTHER" id="PTHR30523">
    <property type="entry name" value="PHOSPHOENOLPYRUVATE CARBOXYLASE"/>
    <property type="match status" value="1"/>
</dbReference>
<evidence type="ECO:0000256" key="8">
    <source>
        <dbReference type="ARBA" id="ARBA00023300"/>
    </source>
</evidence>
<dbReference type="GO" id="GO:0008964">
    <property type="term" value="F:phosphoenolpyruvate carboxylase activity"/>
    <property type="evidence" value="ECO:0007669"/>
    <property type="project" value="UniProtKB-EC"/>
</dbReference>
<evidence type="ECO:0000256" key="2">
    <source>
        <dbReference type="ARBA" id="ARBA00003670"/>
    </source>
</evidence>
<evidence type="ECO:0000256" key="4">
    <source>
        <dbReference type="ARBA" id="ARBA00012305"/>
    </source>
</evidence>
<accession>A0ABT1TV39</accession>
<evidence type="ECO:0000256" key="12">
    <source>
        <dbReference type="PROSITE-ProRule" id="PRU10112"/>
    </source>
</evidence>
<dbReference type="InterPro" id="IPR015813">
    <property type="entry name" value="Pyrv/PenolPyrv_kinase-like_dom"/>
</dbReference>
<feature type="active site" evidence="10 12">
    <location>
        <position position="630"/>
    </location>
</feature>
<evidence type="ECO:0000256" key="11">
    <source>
        <dbReference type="PROSITE-ProRule" id="PRU10111"/>
    </source>
</evidence>
<comment type="similarity">
    <text evidence="3 10">Belongs to the PEPCase type 1 family.</text>
</comment>
<evidence type="ECO:0000256" key="10">
    <source>
        <dbReference type="HAMAP-Rule" id="MF_00595"/>
    </source>
</evidence>
<proteinExistence type="inferred from homology"/>
<comment type="function">
    <text evidence="2 10">Forms oxaloacetate, a four-carbon dicarboxylic acid source for the tricarboxylic acid cycle.</text>
</comment>
<dbReference type="InterPro" id="IPR022805">
    <property type="entry name" value="PEP_COase_bac/pln-type"/>
</dbReference>
<evidence type="ECO:0000256" key="3">
    <source>
        <dbReference type="ARBA" id="ARBA00008346"/>
    </source>
</evidence>
<name>A0ABT1TV39_9GAMM</name>
<gene>
    <name evidence="10 13" type="primary">ppc</name>
    <name evidence="13" type="ORF">NP589_12945</name>
</gene>
<keyword evidence="14" id="KW-1185">Reference proteome</keyword>
<evidence type="ECO:0000256" key="7">
    <source>
        <dbReference type="ARBA" id="ARBA00023239"/>
    </source>
</evidence>
<evidence type="ECO:0000256" key="5">
    <source>
        <dbReference type="ARBA" id="ARBA00022419"/>
    </source>
</evidence>
<dbReference type="EC" id="4.1.1.31" evidence="4 10"/>
<keyword evidence="6 10" id="KW-0460">Magnesium</keyword>
<keyword evidence="7 10" id="KW-0456">Lyase</keyword>
<comment type="subunit">
    <text evidence="10">Homotetramer.</text>
</comment>
<reference evidence="13 14" key="1">
    <citation type="submission" date="2022-07" db="EMBL/GenBank/DDBJ databases">
        <title>Methylomonas rivi sp. nov., Methylomonas rosea sp. nov., Methylomonas aureus sp. nov. and Methylomonas subterranea sp. nov., four novel methanotrophs isolated from a freshwater creek and the deep terrestrial subsurface.</title>
        <authorList>
            <person name="Abin C."/>
            <person name="Sankaranarayanan K."/>
            <person name="Garner C."/>
            <person name="Sindelar R."/>
            <person name="Kotary K."/>
            <person name="Garner R."/>
            <person name="Barclay S."/>
            <person name="Lawson P."/>
            <person name="Krumholz L."/>
        </authorList>
    </citation>
    <scope>NUCLEOTIDE SEQUENCE [LARGE SCALE GENOMIC DNA]</scope>
    <source>
        <strain evidence="13 14">WSC-7</strain>
    </source>
</reference>
<comment type="catalytic activity">
    <reaction evidence="9 10">
        <text>oxaloacetate + phosphate = phosphoenolpyruvate + hydrogencarbonate</text>
        <dbReference type="Rhea" id="RHEA:28370"/>
        <dbReference type="ChEBI" id="CHEBI:16452"/>
        <dbReference type="ChEBI" id="CHEBI:17544"/>
        <dbReference type="ChEBI" id="CHEBI:43474"/>
        <dbReference type="ChEBI" id="CHEBI:58702"/>
        <dbReference type="EC" id="4.1.1.31"/>
    </reaction>
</comment>
<comment type="cofactor">
    <cofactor evidence="1 10">
        <name>Mg(2+)</name>
        <dbReference type="ChEBI" id="CHEBI:18420"/>
    </cofactor>
</comment>
<keyword evidence="8 10" id="KW-0120">Carbon dioxide fixation</keyword>
<dbReference type="PROSITE" id="PS00393">
    <property type="entry name" value="PEPCASE_2"/>
    <property type="match status" value="1"/>
</dbReference>
<evidence type="ECO:0000313" key="14">
    <source>
        <dbReference type="Proteomes" id="UP001524570"/>
    </source>
</evidence>
<dbReference type="RefSeq" id="WP_256607368.1">
    <property type="nucleotide sequence ID" value="NZ_JANIBL010000038.1"/>
</dbReference>
<dbReference type="PRINTS" id="PR00150">
    <property type="entry name" value="PEPCARBXLASE"/>
</dbReference>
<dbReference type="InterPro" id="IPR021135">
    <property type="entry name" value="PEP_COase"/>
</dbReference>
<organism evidence="13 14">
    <name type="scientific">Methylomonas rosea</name>
    <dbReference type="NCBI Taxonomy" id="2952227"/>
    <lineage>
        <taxon>Bacteria</taxon>
        <taxon>Pseudomonadati</taxon>
        <taxon>Pseudomonadota</taxon>
        <taxon>Gammaproteobacteria</taxon>
        <taxon>Methylococcales</taxon>
        <taxon>Methylococcaceae</taxon>
        <taxon>Methylomonas</taxon>
    </lineage>
</organism>
<evidence type="ECO:0000313" key="13">
    <source>
        <dbReference type="EMBL" id="MCQ8118337.1"/>
    </source>
</evidence>
<dbReference type="InterPro" id="IPR018129">
    <property type="entry name" value="PEP_COase_Lys_AS"/>
</dbReference>
<comment type="caution">
    <text evidence="13">The sequence shown here is derived from an EMBL/GenBank/DDBJ whole genome shotgun (WGS) entry which is preliminary data.</text>
</comment>
<dbReference type="PROSITE" id="PS00781">
    <property type="entry name" value="PEPCASE_1"/>
    <property type="match status" value="1"/>
</dbReference>
<evidence type="ECO:0000256" key="6">
    <source>
        <dbReference type="ARBA" id="ARBA00022842"/>
    </source>
</evidence>
<dbReference type="NCBIfam" id="NF000584">
    <property type="entry name" value="PRK00009.1"/>
    <property type="match status" value="1"/>
</dbReference>
<dbReference type="InterPro" id="IPR033129">
    <property type="entry name" value="PEPCASE_His_AS"/>
</dbReference>
<evidence type="ECO:0000256" key="9">
    <source>
        <dbReference type="ARBA" id="ARBA00048995"/>
    </source>
</evidence>
<dbReference type="EMBL" id="JANIBL010000038">
    <property type="protein sequence ID" value="MCQ8118337.1"/>
    <property type="molecule type" value="Genomic_DNA"/>
</dbReference>